<proteinExistence type="predicted"/>
<evidence type="ECO:0000256" key="1">
    <source>
        <dbReference type="SAM" id="MobiDB-lite"/>
    </source>
</evidence>
<sequence length="183" mass="20081">MKYKEEIKDCKKDNKNKRGYDPEVKSAAGIPVKDFQGGTYGFVPGTNNTVIRVGNKVISAHENEAGFKATMMSKHTWDVANDSSTWKLDDKQADKWGPVGDKRVDSDKAVAKPGADDNGDGNYSIYRDKKVPVVQRAFSTPEMEDAGVVAYETKDGYRKVILKEINPEAYAAVLASATKPASK</sequence>
<evidence type="ECO:0000313" key="2">
    <source>
        <dbReference type="EMBL" id="NHZ32655.1"/>
    </source>
</evidence>
<organism evidence="2 3">
    <name type="scientific">Massilia rubra</name>
    <dbReference type="NCBI Taxonomy" id="2607910"/>
    <lineage>
        <taxon>Bacteria</taxon>
        <taxon>Pseudomonadati</taxon>
        <taxon>Pseudomonadota</taxon>
        <taxon>Betaproteobacteria</taxon>
        <taxon>Burkholderiales</taxon>
        <taxon>Oxalobacteraceae</taxon>
        <taxon>Telluria group</taxon>
        <taxon>Massilia</taxon>
    </lineage>
</organism>
<dbReference type="Proteomes" id="UP000785613">
    <property type="component" value="Unassembled WGS sequence"/>
</dbReference>
<keyword evidence="3" id="KW-1185">Reference proteome</keyword>
<name>A0ABX0LJN2_9BURK</name>
<dbReference type="EMBL" id="VUYU01000002">
    <property type="protein sequence ID" value="NHZ32655.1"/>
    <property type="molecule type" value="Genomic_DNA"/>
</dbReference>
<gene>
    <name evidence="2" type="ORF">F0185_03495</name>
</gene>
<protein>
    <submittedName>
        <fullName evidence="2">Uncharacterized protein</fullName>
    </submittedName>
</protein>
<feature type="compositionally biased region" description="Basic and acidic residues" evidence="1">
    <location>
        <begin position="90"/>
        <end position="110"/>
    </location>
</feature>
<feature type="region of interest" description="Disordered" evidence="1">
    <location>
        <begin position="90"/>
        <end position="123"/>
    </location>
</feature>
<evidence type="ECO:0000313" key="3">
    <source>
        <dbReference type="Proteomes" id="UP000785613"/>
    </source>
</evidence>
<feature type="region of interest" description="Disordered" evidence="1">
    <location>
        <begin position="1"/>
        <end position="23"/>
    </location>
</feature>
<comment type="caution">
    <text evidence="2">The sequence shown here is derived from an EMBL/GenBank/DDBJ whole genome shotgun (WGS) entry which is preliminary data.</text>
</comment>
<reference evidence="2 3" key="1">
    <citation type="submission" date="2019-09" db="EMBL/GenBank/DDBJ databases">
        <title>Taxonomy of Antarctic Massilia spp.: description of Massilia rubra sp. nov., Massilia aquatica sp. nov., Massilia mucilaginosa sp. nov., Massilia frigida sp. nov. isolated from streams, lakes and regoliths.</title>
        <authorList>
            <person name="Holochova P."/>
            <person name="Sedlacek I."/>
            <person name="Kralova S."/>
            <person name="Maslanova I."/>
            <person name="Busse H.-J."/>
            <person name="Stankova E."/>
            <person name="Vrbovska V."/>
            <person name="Kovarovic V."/>
            <person name="Bartak M."/>
            <person name="Svec P."/>
            <person name="Pantucek R."/>
        </authorList>
    </citation>
    <scope>NUCLEOTIDE SEQUENCE [LARGE SCALE GENOMIC DNA]</scope>
    <source>
        <strain evidence="2 3">CCM 8692</strain>
    </source>
</reference>
<accession>A0ABX0LJN2</accession>